<dbReference type="GeneID" id="63776000"/>
<dbReference type="RefSeq" id="XP_040717931.1">
    <property type="nucleotide sequence ID" value="XM_040859788.1"/>
</dbReference>
<dbReference type="AlphaFoldDB" id="A0A1Y2E794"/>
<reference evidence="1 2" key="1">
    <citation type="submission" date="2016-07" db="EMBL/GenBank/DDBJ databases">
        <title>Pervasive Adenine N6-methylation of Active Genes in Fungi.</title>
        <authorList>
            <consortium name="DOE Joint Genome Institute"/>
            <person name="Mondo S.J."/>
            <person name="Dannebaum R.O."/>
            <person name="Kuo R.C."/>
            <person name="Labutti K."/>
            <person name="Haridas S."/>
            <person name="Kuo A."/>
            <person name="Salamov A."/>
            <person name="Ahrendt S.R."/>
            <person name="Lipzen A."/>
            <person name="Sullivan W."/>
            <person name="Andreopoulos W.B."/>
            <person name="Clum A."/>
            <person name="Lindquist E."/>
            <person name="Daum C."/>
            <person name="Ramamoorthy G.K."/>
            <person name="Gryganskyi A."/>
            <person name="Culley D."/>
            <person name="Magnuson J.K."/>
            <person name="James T.Y."/>
            <person name="O'Malley M.A."/>
            <person name="Stajich J.E."/>
            <person name="Spatafora J.W."/>
            <person name="Visel A."/>
            <person name="Grigoriev I.V."/>
        </authorList>
    </citation>
    <scope>NUCLEOTIDE SEQUENCE [LARGE SCALE GENOMIC DNA]</scope>
    <source>
        <strain evidence="1 2">CBS 129021</strain>
    </source>
</reference>
<protein>
    <submittedName>
        <fullName evidence="1">Uncharacterized protein</fullName>
    </submittedName>
</protein>
<gene>
    <name evidence="1" type="ORF">BCR38DRAFT_426673</name>
</gene>
<dbReference type="Proteomes" id="UP000193689">
    <property type="component" value="Unassembled WGS sequence"/>
</dbReference>
<comment type="caution">
    <text evidence="1">The sequence shown here is derived from an EMBL/GenBank/DDBJ whole genome shotgun (WGS) entry which is preliminary data.</text>
</comment>
<dbReference type="InParanoid" id="A0A1Y2E794"/>
<proteinExistence type="predicted"/>
<name>A0A1Y2E794_9PEZI</name>
<accession>A0A1Y2E794</accession>
<sequence>MRWILTTRSELHVCDVVMIVLTGGRRRDHGSVDWTAEQHELTPKSGSCQGGALYNVKSSAEDLSS</sequence>
<keyword evidence="2" id="KW-1185">Reference proteome</keyword>
<evidence type="ECO:0000313" key="2">
    <source>
        <dbReference type="Proteomes" id="UP000193689"/>
    </source>
</evidence>
<evidence type="ECO:0000313" key="1">
    <source>
        <dbReference type="EMBL" id="ORY67307.1"/>
    </source>
</evidence>
<dbReference type="EMBL" id="MCFJ01000004">
    <property type="protein sequence ID" value="ORY67307.1"/>
    <property type="molecule type" value="Genomic_DNA"/>
</dbReference>
<organism evidence="1 2">
    <name type="scientific">Pseudomassariella vexata</name>
    <dbReference type="NCBI Taxonomy" id="1141098"/>
    <lineage>
        <taxon>Eukaryota</taxon>
        <taxon>Fungi</taxon>
        <taxon>Dikarya</taxon>
        <taxon>Ascomycota</taxon>
        <taxon>Pezizomycotina</taxon>
        <taxon>Sordariomycetes</taxon>
        <taxon>Xylariomycetidae</taxon>
        <taxon>Amphisphaeriales</taxon>
        <taxon>Pseudomassariaceae</taxon>
        <taxon>Pseudomassariella</taxon>
    </lineage>
</organism>